<dbReference type="PANTHER" id="PTHR18640:SF5">
    <property type="entry name" value="SODIUM_BILE ACID COTRANSPORTER 7"/>
    <property type="match status" value="1"/>
</dbReference>
<comment type="caution">
    <text evidence="3">The sequence shown here is derived from an EMBL/GenBank/DDBJ whole genome shotgun (WGS) entry which is preliminary data.</text>
</comment>
<name>A0A835CNU0_APHGI</name>
<feature type="transmembrane region" description="Helical" evidence="2">
    <location>
        <begin position="54"/>
        <end position="72"/>
    </location>
</feature>
<dbReference type="PANTHER" id="PTHR18640">
    <property type="entry name" value="SOLUTE CARRIER FAMILY 10 MEMBER 7"/>
    <property type="match status" value="1"/>
</dbReference>
<dbReference type="InterPro" id="IPR016833">
    <property type="entry name" value="Put_Na-Bile_cotransptr"/>
</dbReference>
<keyword evidence="2" id="KW-1133">Transmembrane helix</keyword>
<organism evidence="3 4">
    <name type="scientific">Aphidius gifuensis</name>
    <name type="common">Parasitoid wasp</name>
    <dbReference type="NCBI Taxonomy" id="684658"/>
    <lineage>
        <taxon>Eukaryota</taxon>
        <taxon>Metazoa</taxon>
        <taxon>Ecdysozoa</taxon>
        <taxon>Arthropoda</taxon>
        <taxon>Hexapoda</taxon>
        <taxon>Insecta</taxon>
        <taxon>Pterygota</taxon>
        <taxon>Neoptera</taxon>
        <taxon>Endopterygota</taxon>
        <taxon>Hymenoptera</taxon>
        <taxon>Apocrita</taxon>
        <taxon>Ichneumonoidea</taxon>
        <taxon>Braconidae</taxon>
        <taxon>Aphidiinae</taxon>
        <taxon>Aphidius</taxon>
    </lineage>
</organism>
<feature type="transmembrane region" description="Helical" evidence="2">
    <location>
        <begin position="276"/>
        <end position="297"/>
    </location>
</feature>
<keyword evidence="2" id="KW-0472">Membrane</keyword>
<evidence type="ECO:0000256" key="2">
    <source>
        <dbReference type="SAM" id="Phobius"/>
    </source>
</evidence>
<dbReference type="Proteomes" id="UP000639338">
    <property type="component" value="Unassembled WGS sequence"/>
</dbReference>
<feature type="transmembrane region" description="Helical" evidence="2">
    <location>
        <begin position="84"/>
        <end position="103"/>
    </location>
</feature>
<feature type="transmembrane region" description="Helical" evidence="2">
    <location>
        <begin position="212"/>
        <end position="231"/>
    </location>
</feature>
<accession>A0A835CNU0</accession>
<sequence length="363" mass="40339">MDIESLKNIKKPRRKISQLLKRYGFFIMILLCTIAASIKPNLGGTNGVINSNTILWYIAIPLTYLEAGLICTPKSLYSAISHGYLLSFVIVFIYIVMPILARIGSCLLTYINVNIWLLKGMEVFFCMPPPLSVSLVLTRIANADMPTSIVTTILSHIVGFFLSPFLLYIMLGASTPPLVGVNIGEMIYSTIVPFTIGLAFQYVFLKMNCHNHLDAGWMSIGLLIITAYHWFCDAVTVDSTSVEAIDILFCVFIACIGQLMTTGLCWIFCSRWLPRQILLAALFTITHKSVGIGGWILRGAYHGSTHGVAVNLPLVILPVAQLIFGSLLACWIAPSRRVYYYSTNNFIDHHSSIDEQSKLNNLN</sequence>
<evidence type="ECO:0000313" key="4">
    <source>
        <dbReference type="Proteomes" id="UP000639338"/>
    </source>
</evidence>
<dbReference type="OrthoDB" id="188035at2759"/>
<reference evidence="3 4" key="1">
    <citation type="submission" date="2020-08" db="EMBL/GenBank/DDBJ databases">
        <title>Aphidius gifuensis genome sequencing and assembly.</title>
        <authorList>
            <person name="Du Z."/>
        </authorList>
    </citation>
    <scope>NUCLEOTIDE SEQUENCE [LARGE SCALE GENOMIC DNA]</scope>
    <source>
        <strain evidence="3">YNYX2018</strain>
        <tissue evidence="3">Adults</tissue>
    </source>
</reference>
<feature type="transmembrane region" description="Helical" evidence="2">
    <location>
        <begin position="309"/>
        <end position="333"/>
    </location>
</feature>
<dbReference type="Gene3D" id="1.20.1530.20">
    <property type="match status" value="1"/>
</dbReference>
<protein>
    <submittedName>
        <fullName evidence="3">Uncharacterized protein</fullName>
    </submittedName>
</protein>
<proteinExistence type="inferred from homology"/>
<comment type="similarity">
    <text evidence="1">Belongs to the bile acid:sodium symporter (BASS) (TC 2.A.28) family.</text>
</comment>
<feature type="transmembrane region" description="Helical" evidence="2">
    <location>
        <begin position="149"/>
        <end position="171"/>
    </location>
</feature>
<dbReference type="GO" id="GO:0005886">
    <property type="term" value="C:plasma membrane"/>
    <property type="evidence" value="ECO:0007669"/>
    <property type="project" value="TreeGrafter"/>
</dbReference>
<gene>
    <name evidence="3" type="ORF">HCN44_003187</name>
</gene>
<feature type="transmembrane region" description="Helical" evidence="2">
    <location>
        <begin position="20"/>
        <end position="38"/>
    </location>
</feature>
<dbReference type="Pfam" id="PF13593">
    <property type="entry name" value="SBF_like"/>
    <property type="match status" value="1"/>
</dbReference>
<feature type="transmembrane region" description="Helical" evidence="2">
    <location>
        <begin position="186"/>
        <end position="205"/>
    </location>
</feature>
<keyword evidence="4" id="KW-1185">Reference proteome</keyword>
<evidence type="ECO:0000256" key="1">
    <source>
        <dbReference type="ARBA" id="ARBA00006528"/>
    </source>
</evidence>
<feature type="transmembrane region" description="Helical" evidence="2">
    <location>
        <begin position="115"/>
        <end position="137"/>
    </location>
</feature>
<dbReference type="AlphaFoldDB" id="A0A835CNU0"/>
<keyword evidence="2" id="KW-0812">Transmembrane</keyword>
<feature type="transmembrane region" description="Helical" evidence="2">
    <location>
        <begin position="243"/>
        <end position="269"/>
    </location>
</feature>
<dbReference type="EMBL" id="JACMRX010000006">
    <property type="protein sequence ID" value="KAF7987425.1"/>
    <property type="molecule type" value="Genomic_DNA"/>
</dbReference>
<dbReference type="InterPro" id="IPR038770">
    <property type="entry name" value="Na+/solute_symporter_sf"/>
</dbReference>
<evidence type="ECO:0000313" key="3">
    <source>
        <dbReference type="EMBL" id="KAF7987425.1"/>
    </source>
</evidence>